<dbReference type="OrthoDB" id="9816534at2"/>
<dbReference type="InterPro" id="IPR003593">
    <property type="entry name" value="AAA+_ATPase"/>
</dbReference>
<dbReference type="InterPro" id="IPR034139">
    <property type="entry name" value="TOPRIM_OLD"/>
</dbReference>
<dbReference type="Gene3D" id="3.40.50.300">
    <property type="entry name" value="P-loop containing nucleotide triphosphate hydrolases"/>
    <property type="match status" value="2"/>
</dbReference>
<dbReference type="Pfam" id="PF20469">
    <property type="entry name" value="OLD-like_TOPRIM"/>
    <property type="match status" value="1"/>
</dbReference>
<dbReference type="AlphaFoldDB" id="A0A5B8KU07"/>
<dbReference type="CDD" id="cd00267">
    <property type="entry name" value="ABC_ATPase"/>
    <property type="match status" value="1"/>
</dbReference>
<evidence type="ECO:0000313" key="3">
    <source>
        <dbReference type="Proteomes" id="UP000321389"/>
    </source>
</evidence>
<dbReference type="SMART" id="SM00382">
    <property type="entry name" value="AAA"/>
    <property type="match status" value="1"/>
</dbReference>
<name>A0A5B8KU07_9HYPH</name>
<dbReference type="SUPFAM" id="SSF52540">
    <property type="entry name" value="P-loop containing nucleoside triphosphate hydrolases"/>
    <property type="match status" value="1"/>
</dbReference>
<proteinExistence type="predicted"/>
<dbReference type="InterPro" id="IPR027417">
    <property type="entry name" value="P-loop_NTPase"/>
</dbReference>
<protein>
    <submittedName>
        <fullName evidence="2">ATP-binding protein</fullName>
    </submittedName>
</protein>
<evidence type="ECO:0000313" key="2">
    <source>
        <dbReference type="EMBL" id="QDY99071.1"/>
    </source>
</evidence>
<keyword evidence="3" id="KW-1185">Reference proteome</keyword>
<gene>
    <name evidence="2" type="ORF">FQ775_01060</name>
</gene>
<dbReference type="EMBL" id="CP042301">
    <property type="protein sequence ID" value="QDY99071.1"/>
    <property type="molecule type" value="Genomic_DNA"/>
</dbReference>
<keyword evidence="2" id="KW-0067">ATP-binding</keyword>
<dbReference type="RefSeq" id="WP_146297721.1">
    <property type="nucleotide sequence ID" value="NZ_CP042301.2"/>
</dbReference>
<dbReference type="InterPro" id="IPR051396">
    <property type="entry name" value="Bact_Antivir_Def_Nuclease"/>
</dbReference>
<dbReference type="GO" id="GO:0005524">
    <property type="term" value="F:ATP binding"/>
    <property type="evidence" value="ECO:0007669"/>
    <property type="project" value="UniProtKB-KW"/>
</dbReference>
<organism evidence="2 3">
    <name type="scientific">Nitratireductor mangrovi</name>
    <dbReference type="NCBI Taxonomy" id="2599600"/>
    <lineage>
        <taxon>Bacteria</taxon>
        <taxon>Pseudomonadati</taxon>
        <taxon>Pseudomonadota</taxon>
        <taxon>Alphaproteobacteria</taxon>
        <taxon>Hyphomicrobiales</taxon>
        <taxon>Phyllobacteriaceae</taxon>
        <taxon>Nitratireductor</taxon>
    </lineage>
</organism>
<sequence>MADSNRTKRQLLQQAVTRDGIIEGAELGSWGHSAKMHADTSTFSATPLRSIRLGFTDSDEIELQASGVIVFVGPNNSGKTTVLSEIANALSGGTWPRAKIVRDFEFIDFEPADVHRWLHDIAGEGKREPQDDKVTLHALGKRKTTIVTMAGTLGSHSKEYIANSVLSWGTQLYSPEAIEPILEPQDQGDLLSSFSSLVGRLFHDEALKHRVREIIAGGIGQYLVIDPSENGKLTIRLAAAEPQVDERSLDRESLRILRSASSLDQFSKGIRSFVAQIVAASVHREPYYLVDEPDAYLHPPLARLAGRRMTEAVLKRKGFLAVATHSPDFISGCLDATARVTIVRLAYKDGRSRGLQISSDTLAQILKDPRIRSSSFVSGLFHDGVVVTEDDSDRVFYENIYGRLLRDKATLPMLQFVNVNGKSAMAKVTGPLNKFGVPAVALPDIDFLKAGGGEFEALLRAAGCSPSELIEMQRLRQSLRTQIASKDFKKRGVRAPGMVHPDTLYRLLQRVSQFGIFAPPFGELEQWLAQYDIRGRKHDWVQNALARLGTEPSDPSYVVPAQDDVWKFIEDICDWVSARRSSFTDVSP</sequence>
<dbReference type="PANTHER" id="PTHR43581:SF2">
    <property type="entry name" value="EXCINUCLEASE ATPASE SUBUNIT"/>
    <property type="match status" value="1"/>
</dbReference>
<accession>A0A5B8KU07</accession>
<evidence type="ECO:0000259" key="1">
    <source>
        <dbReference type="SMART" id="SM00382"/>
    </source>
</evidence>
<dbReference type="Proteomes" id="UP000321389">
    <property type="component" value="Chromosome"/>
</dbReference>
<dbReference type="PANTHER" id="PTHR43581">
    <property type="entry name" value="ATP/GTP PHOSPHATASE"/>
    <property type="match status" value="1"/>
</dbReference>
<keyword evidence="2" id="KW-0547">Nucleotide-binding</keyword>
<reference evidence="2" key="1">
    <citation type="submission" date="2020-04" db="EMBL/GenBank/DDBJ databases">
        <title>Nitratireductor sp. nov. isolated from mangrove soil.</title>
        <authorList>
            <person name="Ye Y."/>
        </authorList>
    </citation>
    <scope>NUCLEOTIDE SEQUENCE</scope>
    <source>
        <strain evidence="2">SY7</strain>
    </source>
</reference>
<dbReference type="KEGG" id="niy:FQ775_01060"/>
<feature type="domain" description="AAA+ ATPase" evidence="1">
    <location>
        <begin position="65"/>
        <end position="348"/>
    </location>
</feature>